<evidence type="ECO:0000313" key="3">
    <source>
        <dbReference type="Proteomes" id="UP000008514"/>
    </source>
</evidence>
<gene>
    <name evidence="2" type="ordered locus">P700755_003301</name>
</gene>
<name>K4IWW5_PSYTT</name>
<reference evidence="2" key="2">
    <citation type="submission" date="2012-09" db="EMBL/GenBank/DDBJ databases">
        <title>The complete sequence of Psychroflexus torquis an extreme psychrophile from sea-ice that is stimulated by light.</title>
        <authorList>
            <person name="Feng S."/>
            <person name="Powell S.M."/>
            <person name="Bowman J.P."/>
        </authorList>
    </citation>
    <scope>NUCLEOTIDE SEQUENCE [LARGE SCALE GENOMIC DNA]</scope>
    <source>
        <strain evidence="2">ATCC 700755</strain>
    </source>
</reference>
<dbReference type="STRING" id="313595.P700755_003301"/>
<dbReference type="KEGG" id="ptq:P700755_003301"/>
<dbReference type="AlphaFoldDB" id="K4IWW5"/>
<sequence>MNKRIKLLFSIFIVLSFFKTKAQQCPEAQNYVSKIQAANSWTPTERVSSGKKIQAWSQLAAWQAYKCQCDNPDNLTDAEFPKLVQAMNTTKGIIDSDFSAYGSVPRVAVADCKKNRMNQSSNGSVSASNSTSQKLKQSLANYSNAMAFQTQGIEIAKAFANQVKSYSQLNQASSPEALLQEFNNNMQAISELQLQNKADNLNQVTNTLNSTLTDLSTGNHEGALFSALSLIDQGEAKRDARRRAQAYRQQLVNEAANQMSNFYWKAMELNDNAINQYYQRAAYAFTKEEEEYLLKFVEHHNCFKESMTNNFDYSSTSWTKNNCPTPTKVVGMSNNLIAKDIQYIQTAKRKYQLYLKTGREVFQQGAMKFTGLAATENPKTAYYYLMGHYAGVNNPLVAYSSFLTAKSKAPSYFDDDKSSEFLIIKLSLETRFKEAIKENNQKLIENIVSAGLHHAVSIDGDAPIVYAIKVDQPNVVQAFLNSDLEGKTETIITKKVREVIMTSAMLDAPNTVERFSEMGFGVNFTIDSKSPLDIAEESVSIYSFKKISKLKGGQSKYTFENSDAIKVRELLGSADANDTIEAMNIYHSLRSTKSKRKTFEILFYSKNKDVFFTIYESNKEFYSKWVKENRTELYRQFSKDILYKNNKYVYRYLSLDLVLLNNGVNLMNEDLDIFVKEWIGESIVNYNVNDIDFNFIKFPTLSMMKESVLGEKNFNKASAFKAYRDISFYQYESQNLTKFAIDRCDAKLMRTLLDSEHTVSGGDSIYRTHRRRLLARASIVGQANYLGSTWRYRKLQKQTVEDMYYNQHQILDMLIFDYGQNKNTLEYLLTRRFSTRDNEDMRLANPYLKKLIDKLIEKGQLDLETTIPNYKVKGWKKQIKGYKDEKYWKAILDGNYDDRY</sequence>
<organism evidence="2 3">
    <name type="scientific">Psychroflexus torquis (strain ATCC 700755 / CIP 106069 / ACAM 623)</name>
    <dbReference type="NCBI Taxonomy" id="313595"/>
    <lineage>
        <taxon>Bacteria</taxon>
        <taxon>Pseudomonadati</taxon>
        <taxon>Bacteroidota</taxon>
        <taxon>Flavobacteriia</taxon>
        <taxon>Flavobacteriales</taxon>
        <taxon>Flavobacteriaceae</taxon>
        <taxon>Psychroflexus</taxon>
    </lineage>
</organism>
<protein>
    <submittedName>
        <fullName evidence="2">Secreted protein</fullName>
    </submittedName>
</protein>
<dbReference type="HOGENOM" id="CLU_321808_0_0_10"/>
<dbReference type="RefSeq" id="WP_015025493.1">
    <property type="nucleotide sequence ID" value="NC_018721.1"/>
</dbReference>
<dbReference type="Proteomes" id="UP000008514">
    <property type="component" value="Chromosome"/>
</dbReference>
<dbReference type="EMBL" id="CP003879">
    <property type="protein sequence ID" value="AFU69945.1"/>
    <property type="molecule type" value="Genomic_DNA"/>
</dbReference>
<feature type="chain" id="PRO_5003879616" evidence="1">
    <location>
        <begin position="23"/>
        <end position="900"/>
    </location>
</feature>
<reference evidence="2" key="1">
    <citation type="submission" date="2006-03" db="EMBL/GenBank/DDBJ databases">
        <authorList>
            <person name="Bowman J."/>
            <person name="Ferriera S."/>
            <person name="Johnson J."/>
            <person name="Kravitz S."/>
            <person name="Halpern A."/>
            <person name="Remington K."/>
            <person name="Beeson K."/>
            <person name="Tran B."/>
            <person name="Rogers Y.-H."/>
            <person name="Friedman R."/>
            <person name="Venter J.C."/>
        </authorList>
    </citation>
    <scope>NUCLEOTIDE SEQUENCE [LARGE SCALE GENOMIC DNA]</scope>
    <source>
        <strain evidence="2">ATCC 700755</strain>
    </source>
</reference>
<dbReference type="OrthoDB" id="5464673at2"/>
<dbReference type="eggNOG" id="ENOG502Z837">
    <property type="taxonomic scope" value="Bacteria"/>
</dbReference>
<evidence type="ECO:0000313" key="2">
    <source>
        <dbReference type="EMBL" id="AFU69945.1"/>
    </source>
</evidence>
<proteinExistence type="predicted"/>
<accession>K4IWW5</accession>
<feature type="signal peptide" evidence="1">
    <location>
        <begin position="1"/>
        <end position="22"/>
    </location>
</feature>
<keyword evidence="3" id="KW-1185">Reference proteome</keyword>
<evidence type="ECO:0000256" key="1">
    <source>
        <dbReference type="SAM" id="SignalP"/>
    </source>
</evidence>
<keyword evidence="1" id="KW-0732">Signal</keyword>